<dbReference type="InterPro" id="IPR036097">
    <property type="entry name" value="HisK_dim/P_sf"/>
</dbReference>
<dbReference type="InterPro" id="IPR003594">
    <property type="entry name" value="HATPase_dom"/>
</dbReference>
<evidence type="ECO:0000256" key="10">
    <source>
        <dbReference type="ARBA" id="ARBA00039401"/>
    </source>
</evidence>
<evidence type="ECO:0000256" key="12">
    <source>
        <dbReference type="SAM" id="Phobius"/>
    </source>
</evidence>
<keyword evidence="15" id="KW-1185">Reference proteome</keyword>
<comment type="subcellular location">
    <subcellularLocation>
        <location evidence="2">Cell membrane</location>
    </subcellularLocation>
</comment>
<dbReference type="Pfam" id="PF02518">
    <property type="entry name" value="HATPase_c"/>
    <property type="match status" value="1"/>
</dbReference>
<dbReference type="PRINTS" id="PR00344">
    <property type="entry name" value="BCTRLSENSOR"/>
</dbReference>
<keyword evidence="6" id="KW-0547">Nucleotide-binding</keyword>
<keyword evidence="12" id="KW-1133">Transmembrane helix</keyword>
<keyword evidence="7" id="KW-0418">Kinase</keyword>
<dbReference type="SUPFAM" id="SSF55874">
    <property type="entry name" value="ATPase domain of HSP90 chaperone/DNA topoisomerase II/histidine kinase"/>
    <property type="match status" value="1"/>
</dbReference>
<evidence type="ECO:0000313" key="14">
    <source>
        <dbReference type="EMBL" id="GGU46897.1"/>
    </source>
</evidence>
<keyword evidence="12" id="KW-0472">Membrane</keyword>
<feature type="region of interest" description="Disordered" evidence="11">
    <location>
        <begin position="1"/>
        <end position="21"/>
    </location>
</feature>
<dbReference type="Proteomes" id="UP000654471">
    <property type="component" value="Unassembled WGS sequence"/>
</dbReference>
<protein>
    <recommendedName>
        <fullName evidence="10">Sensor-like histidine kinase SenX3</fullName>
        <ecNumber evidence="3">2.7.13.3</ecNumber>
    </recommendedName>
</protein>
<dbReference type="PROSITE" id="PS50109">
    <property type="entry name" value="HIS_KIN"/>
    <property type="match status" value="1"/>
</dbReference>
<feature type="region of interest" description="Disordered" evidence="11">
    <location>
        <begin position="416"/>
        <end position="520"/>
    </location>
</feature>
<dbReference type="InterPro" id="IPR005467">
    <property type="entry name" value="His_kinase_dom"/>
</dbReference>
<evidence type="ECO:0000256" key="3">
    <source>
        <dbReference type="ARBA" id="ARBA00012438"/>
    </source>
</evidence>
<evidence type="ECO:0000313" key="15">
    <source>
        <dbReference type="Proteomes" id="UP000654471"/>
    </source>
</evidence>
<evidence type="ECO:0000259" key="13">
    <source>
        <dbReference type="PROSITE" id="PS50109"/>
    </source>
</evidence>
<evidence type="ECO:0000256" key="7">
    <source>
        <dbReference type="ARBA" id="ARBA00022777"/>
    </source>
</evidence>
<organism evidence="14 15">
    <name type="scientific">Streptomyces albospinus</name>
    <dbReference type="NCBI Taxonomy" id="285515"/>
    <lineage>
        <taxon>Bacteria</taxon>
        <taxon>Bacillati</taxon>
        <taxon>Actinomycetota</taxon>
        <taxon>Actinomycetes</taxon>
        <taxon>Kitasatosporales</taxon>
        <taxon>Streptomycetaceae</taxon>
        <taxon>Streptomyces</taxon>
    </lineage>
</organism>
<dbReference type="InterPro" id="IPR036890">
    <property type="entry name" value="HATPase_C_sf"/>
</dbReference>
<dbReference type="InterPro" id="IPR004358">
    <property type="entry name" value="Sig_transdc_His_kin-like_C"/>
</dbReference>
<evidence type="ECO:0000256" key="11">
    <source>
        <dbReference type="SAM" id="MobiDB-lite"/>
    </source>
</evidence>
<dbReference type="InterPro" id="IPR003661">
    <property type="entry name" value="HisK_dim/P_dom"/>
</dbReference>
<feature type="domain" description="Histidine kinase" evidence="13">
    <location>
        <begin position="233"/>
        <end position="434"/>
    </location>
</feature>
<comment type="catalytic activity">
    <reaction evidence="1">
        <text>ATP + protein L-histidine = ADP + protein N-phospho-L-histidine.</text>
        <dbReference type="EC" id="2.7.13.3"/>
    </reaction>
</comment>
<dbReference type="Pfam" id="PF00512">
    <property type="entry name" value="HisKA"/>
    <property type="match status" value="1"/>
</dbReference>
<feature type="transmembrane region" description="Helical" evidence="12">
    <location>
        <begin position="31"/>
        <end position="51"/>
    </location>
</feature>
<reference evidence="15" key="1">
    <citation type="journal article" date="2019" name="Int. J. Syst. Evol. Microbiol.">
        <title>The Global Catalogue of Microorganisms (GCM) 10K type strain sequencing project: providing services to taxonomists for standard genome sequencing and annotation.</title>
        <authorList>
            <consortium name="The Broad Institute Genomics Platform"/>
            <consortium name="The Broad Institute Genome Sequencing Center for Infectious Disease"/>
            <person name="Wu L."/>
            <person name="Ma J."/>
        </authorList>
    </citation>
    <scope>NUCLEOTIDE SEQUENCE [LARGE SCALE GENOMIC DNA]</scope>
    <source>
        <strain evidence="15">JCM 3399</strain>
    </source>
</reference>
<dbReference type="Gene3D" id="1.10.287.130">
    <property type="match status" value="1"/>
</dbReference>
<name>A0ABQ2UNY2_9ACTN</name>
<dbReference type="EMBL" id="BMRP01000002">
    <property type="protein sequence ID" value="GGU46897.1"/>
    <property type="molecule type" value="Genomic_DNA"/>
</dbReference>
<proteinExistence type="predicted"/>
<comment type="caution">
    <text evidence="14">The sequence shown here is derived from an EMBL/GenBank/DDBJ whole genome shotgun (WGS) entry which is preliminary data.</text>
</comment>
<evidence type="ECO:0000256" key="6">
    <source>
        <dbReference type="ARBA" id="ARBA00022741"/>
    </source>
</evidence>
<keyword evidence="5" id="KW-0808">Transferase</keyword>
<dbReference type="InterPro" id="IPR050351">
    <property type="entry name" value="BphY/WalK/GraS-like"/>
</dbReference>
<evidence type="ECO:0000256" key="1">
    <source>
        <dbReference type="ARBA" id="ARBA00000085"/>
    </source>
</evidence>
<evidence type="ECO:0000256" key="2">
    <source>
        <dbReference type="ARBA" id="ARBA00004236"/>
    </source>
</evidence>
<dbReference type="PANTHER" id="PTHR42878:SF7">
    <property type="entry name" value="SENSOR HISTIDINE KINASE GLRK"/>
    <property type="match status" value="1"/>
</dbReference>
<dbReference type="SMART" id="SM00387">
    <property type="entry name" value="HATPase_c"/>
    <property type="match status" value="1"/>
</dbReference>
<dbReference type="Gene3D" id="3.30.565.10">
    <property type="entry name" value="Histidine kinase-like ATPase, C-terminal domain"/>
    <property type="match status" value="1"/>
</dbReference>
<accession>A0ABQ2UNY2</accession>
<dbReference type="EC" id="2.7.13.3" evidence="3"/>
<evidence type="ECO:0000256" key="5">
    <source>
        <dbReference type="ARBA" id="ARBA00022679"/>
    </source>
</evidence>
<dbReference type="SMART" id="SM00388">
    <property type="entry name" value="HisKA"/>
    <property type="match status" value="1"/>
</dbReference>
<evidence type="ECO:0000256" key="4">
    <source>
        <dbReference type="ARBA" id="ARBA00022553"/>
    </source>
</evidence>
<sequence>MKAVPGRALPTPRRAVPTPAARRARRLRWRLTALFALTSTVGLIGLAAFAIHNDDVSRRRQTDTELKLQITQAISGLGYDDNGQLDAHAVVDYVETACPALTVLSATDGKLKPAFTPHQPCADARPADIQAIAAASVQQETRVLTDARGMDGHPLRLAAGVFTGPDGQSTGGAMVAATTLTADQAAHRELAGLLATGCAVLLSLSALAGHLLSGRAIKPALTALQQQEAFLADAAHDLRTPAASLRLLAGTALRDGPARNEALERTVNLATRMGDLIDGLLTRARLTAGVATLAREPLRLDQLVETVIDDTPTGPHHITVETRPAIVNADPDLLRRAVTNLFTNALTHGHAADRPSEIQLTVTSGGVLTIDDAGPGIPPDLAESLFERFHSGSGSTGLGLSIAAWAAHAHGGTLTATGSPLGGARSPFGYPPTTPQPGRGRAGLRRMSRRLENRGAVAGPARRWRGGVGTRERDASGSRLTRSLRRPPAGSGAARCPGSGPAGRHPWRPPPGCARPRWSG</sequence>
<feature type="compositionally biased region" description="Low complexity" evidence="11">
    <location>
        <begin position="7"/>
        <end position="21"/>
    </location>
</feature>
<evidence type="ECO:0000256" key="8">
    <source>
        <dbReference type="ARBA" id="ARBA00022840"/>
    </source>
</evidence>
<dbReference type="CDD" id="cd00082">
    <property type="entry name" value="HisKA"/>
    <property type="match status" value="1"/>
</dbReference>
<keyword evidence="12" id="KW-0812">Transmembrane</keyword>
<keyword evidence="4" id="KW-0597">Phosphoprotein</keyword>
<gene>
    <name evidence="14" type="ORF">GCM10010211_08240</name>
</gene>
<dbReference type="PANTHER" id="PTHR42878">
    <property type="entry name" value="TWO-COMPONENT HISTIDINE KINASE"/>
    <property type="match status" value="1"/>
</dbReference>
<keyword evidence="9" id="KW-0902">Two-component regulatory system</keyword>
<keyword evidence="8" id="KW-0067">ATP-binding</keyword>
<evidence type="ECO:0000256" key="9">
    <source>
        <dbReference type="ARBA" id="ARBA00023012"/>
    </source>
</evidence>
<dbReference type="CDD" id="cd00075">
    <property type="entry name" value="HATPase"/>
    <property type="match status" value="1"/>
</dbReference>
<dbReference type="SUPFAM" id="SSF47384">
    <property type="entry name" value="Homodimeric domain of signal transducing histidine kinase"/>
    <property type="match status" value="1"/>
</dbReference>